<keyword evidence="6 7" id="KW-0472">Membrane</keyword>
<feature type="transmembrane region" description="Helical" evidence="7">
    <location>
        <begin position="206"/>
        <end position="226"/>
    </location>
</feature>
<dbReference type="Proteomes" id="UP001061452">
    <property type="component" value="Unassembled WGS sequence"/>
</dbReference>
<reference evidence="8" key="1">
    <citation type="submission" date="2013-04" db="EMBL/GenBank/DDBJ databases">
        <title>The genome sequencing project of 58 acetic acid bacteria.</title>
        <authorList>
            <person name="Okamoto-Kainuma A."/>
            <person name="Ishikawa M."/>
            <person name="Umino S."/>
            <person name="Koizumi Y."/>
            <person name="Shiwa Y."/>
            <person name="Yoshikawa H."/>
            <person name="Matsutani M."/>
            <person name="Matsushita K."/>
        </authorList>
    </citation>
    <scope>NUCLEOTIDE SEQUENCE</scope>
    <source>
        <strain evidence="8">NRIC 0521</strain>
    </source>
</reference>
<evidence type="ECO:0000313" key="8">
    <source>
        <dbReference type="EMBL" id="GBQ74672.1"/>
    </source>
</evidence>
<evidence type="ECO:0000256" key="1">
    <source>
        <dbReference type="ARBA" id="ARBA00004127"/>
    </source>
</evidence>
<feature type="transmembrane region" description="Helical" evidence="7">
    <location>
        <begin position="147"/>
        <end position="166"/>
    </location>
</feature>
<accession>A0ABQ0PKN2</accession>
<evidence type="ECO:0000256" key="7">
    <source>
        <dbReference type="SAM" id="Phobius"/>
    </source>
</evidence>
<feature type="transmembrane region" description="Helical" evidence="7">
    <location>
        <begin position="440"/>
        <end position="459"/>
    </location>
</feature>
<proteinExistence type="inferred from homology"/>
<dbReference type="Pfam" id="PF00860">
    <property type="entry name" value="Xan_ur_permease"/>
    <property type="match status" value="1"/>
</dbReference>
<gene>
    <name evidence="8" type="ORF">AA0521_2508</name>
</gene>
<evidence type="ECO:0000256" key="3">
    <source>
        <dbReference type="ARBA" id="ARBA00022448"/>
    </source>
</evidence>
<feature type="transmembrane region" description="Helical" evidence="7">
    <location>
        <begin position="308"/>
        <end position="331"/>
    </location>
</feature>
<dbReference type="PANTHER" id="PTHR43337:SF1">
    <property type="entry name" value="XANTHINE_URACIL PERMEASE C887.17-RELATED"/>
    <property type="match status" value="1"/>
</dbReference>
<protein>
    <submittedName>
        <fullName evidence="8">Xanthine/uracil transporter</fullName>
    </submittedName>
</protein>
<keyword evidence="3" id="KW-0813">Transport</keyword>
<keyword evidence="4 7" id="KW-0812">Transmembrane</keyword>
<evidence type="ECO:0000256" key="4">
    <source>
        <dbReference type="ARBA" id="ARBA00022692"/>
    </source>
</evidence>
<feature type="transmembrane region" description="Helical" evidence="7">
    <location>
        <begin position="371"/>
        <end position="390"/>
    </location>
</feature>
<feature type="transmembrane region" description="Helical" evidence="7">
    <location>
        <begin position="69"/>
        <end position="93"/>
    </location>
</feature>
<evidence type="ECO:0000256" key="6">
    <source>
        <dbReference type="ARBA" id="ARBA00023136"/>
    </source>
</evidence>
<feature type="transmembrane region" description="Helical" evidence="7">
    <location>
        <begin position="402"/>
        <end position="428"/>
    </location>
</feature>
<dbReference type="PANTHER" id="PTHR43337">
    <property type="entry name" value="XANTHINE/URACIL PERMEASE C887.17-RELATED"/>
    <property type="match status" value="1"/>
</dbReference>
<comment type="subcellular location">
    <subcellularLocation>
        <location evidence="1">Endomembrane system</location>
        <topology evidence="1">Multi-pass membrane protein</topology>
    </subcellularLocation>
</comment>
<evidence type="ECO:0000256" key="5">
    <source>
        <dbReference type="ARBA" id="ARBA00022989"/>
    </source>
</evidence>
<comment type="caution">
    <text evidence="8">The sequence shown here is derived from an EMBL/GenBank/DDBJ whole genome shotgun (WGS) entry which is preliminary data.</text>
</comment>
<evidence type="ECO:0000313" key="9">
    <source>
        <dbReference type="Proteomes" id="UP001061452"/>
    </source>
</evidence>
<dbReference type="InterPro" id="IPR006043">
    <property type="entry name" value="NCS2"/>
</dbReference>
<feature type="transmembrane region" description="Helical" evidence="7">
    <location>
        <begin position="178"/>
        <end position="199"/>
    </location>
</feature>
<feature type="transmembrane region" description="Helical" evidence="7">
    <location>
        <begin position="113"/>
        <end position="135"/>
    </location>
</feature>
<evidence type="ECO:0000256" key="2">
    <source>
        <dbReference type="ARBA" id="ARBA00005697"/>
    </source>
</evidence>
<feature type="transmembrane region" description="Helical" evidence="7">
    <location>
        <begin position="37"/>
        <end position="57"/>
    </location>
</feature>
<keyword evidence="9" id="KW-1185">Reference proteome</keyword>
<dbReference type="InterPro" id="IPR045018">
    <property type="entry name" value="Azg-like"/>
</dbReference>
<dbReference type="EMBL" id="BAQJ01000244">
    <property type="protein sequence ID" value="GBQ74672.1"/>
    <property type="molecule type" value="Genomic_DNA"/>
</dbReference>
<name>A0ABQ0PKN2_9PROT</name>
<organism evidence="8 9">
    <name type="scientific">Komagataeibacter intermedius NRIC 0521</name>
    <dbReference type="NCBI Taxonomy" id="1307934"/>
    <lineage>
        <taxon>Bacteria</taxon>
        <taxon>Pseudomonadati</taxon>
        <taxon>Pseudomonadota</taxon>
        <taxon>Alphaproteobacteria</taxon>
        <taxon>Acetobacterales</taxon>
        <taxon>Acetobacteraceae</taxon>
        <taxon>Komagataeibacter</taxon>
    </lineage>
</organism>
<comment type="similarity">
    <text evidence="2">Belongs to the nucleobase:cation symporter-2 (NCS2) (TC 2.A.40) family. Azg-like subfamily.</text>
</comment>
<feature type="transmembrane region" description="Helical" evidence="7">
    <location>
        <begin position="264"/>
        <end position="287"/>
    </location>
</feature>
<keyword evidence="5 7" id="KW-1133">Transmembrane helix</keyword>
<feature type="transmembrane region" description="Helical" evidence="7">
    <location>
        <begin position="343"/>
        <end position="364"/>
    </location>
</feature>
<sequence>MHATSARATVAGVSMKTNLLERLFHLRAAGTTAGREVVAGLGTFAAMVYCVAVNPAIMSNAGMDRASELTATCLIAIIASATMGLLANLPLGLAPAIGSNVVFAVVMVQQMGVPWPAALAIVCLTGIVFMILTVTKVRERMADGMPDCLRVGIQIAVGLTIMFIGLRNAGFVVGNHTTLVTMGALSSPAVMLTFAGLVITPALVAAGVPGALIISIAGLTLIGLFVPDGHGGTITHWPTRMFAMPVWPSATAFHMDPGYIFHNFFYVLPVIIFFLCTELFGTLANLLGIASAGGMLRRDGSIPNATRAFAADAAGTILGPVLGTAVVAVYLESVIGVQMGGRTGLVAVVIALGFVAALFLWPLFMIIPPQATTPALVMVGILMFGAISRLDLKDMTQSVPAIMTFMFAVLTGNLLNGMAFGTFSYIVMNVAAGRWRNVTPTAWGLGLIMALFFIVSMSMRH</sequence>